<feature type="domain" description="C1q" evidence="1">
    <location>
        <begin position="1"/>
        <end position="96"/>
    </location>
</feature>
<protein>
    <recommendedName>
        <fullName evidence="1">C1q domain-containing protein</fullName>
    </recommendedName>
</protein>
<evidence type="ECO:0000313" key="3">
    <source>
        <dbReference type="Proteomes" id="UP000005408"/>
    </source>
</evidence>
<name>A0A8W8J9E6_MAGGI</name>
<dbReference type="SUPFAM" id="SSF49842">
    <property type="entry name" value="TNF-like"/>
    <property type="match status" value="1"/>
</dbReference>
<dbReference type="EnsemblMetazoa" id="G17937.1">
    <property type="protein sequence ID" value="G17937.1:cds"/>
    <property type="gene ID" value="G17937"/>
</dbReference>
<evidence type="ECO:0000259" key="1">
    <source>
        <dbReference type="PROSITE" id="PS50871"/>
    </source>
</evidence>
<evidence type="ECO:0000313" key="2">
    <source>
        <dbReference type="EnsemblMetazoa" id="G17937.1:cds"/>
    </source>
</evidence>
<reference evidence="2" key="1">
    <citation type="submission" date="2022-08" db="UniProtKB">
        <authorList>
            <consortium name="EnsemblMetazoa"/>
        </authorList>
    </citation>
    <scope>IDENTIFICATION</scope>
    <source>
        <strain evidence="2">05x7-T-G4-1.051#20</strain>
    </source>
</reference>
<proteinExistence type="predicted"/>
<dbReference type="Pfam" id="PF00386">
    <property type="entry name" value="C1q"/>
    <property type="match status" value="1"/>
</dbReference>
<accession>A0A8W8J9E6</accession>
<dbReference type="AlphaFoldDB" id="A0A8W8J9E6"/>
<keyword evidence="3" id="KW-1185">Reference proteome</keyword>
<dbReference type="InterPro" id="IPR008983">
    <property type="entry name" value="Tumour_necrosis_fac-like_dom"/>
</dbReference>
<dbReference type="Gene3D" id="2.60.120.40">
    <property type="match status" value="1"/>
</dbReference>
<dbReference type="Proteomes" id="UP000005408">
    <property type="component" value="Unassembled WGS sequence"/>
</dbReference>
<sequence>MGLPSLQSSTLQERKGKEIEHKSAFQKDISVDIVLNGSVKVQAMTWYGSGSSVKFHQTGTNLVILHLTTGDRVWVKRSGGTGYFSYGTQETTFSGF</sequence>
<dbReference type="PROSITE" id="PS50871">
    <property type="entry name" value="C1Q"/>
    <property type="match status" value="1"/>
</dbReference>
<organism evidence="2 3">
    <name type="scientific">Magallana gigas</name>
    <name type="common">Pacific oyster</name>
    <name type="synonym">Crassostrea gigas</name>
    <dbReference type="NCBI Taxonomy" id="29159"/>
    <lineage>
        <taxon>Eukaryota</taxon>
        <taxon>Metazoa</taxon>
        <taxon>Spiralia</taxon>
        <taxon>Lophotrochozoa</taxon>
        <taxon>Mollusca</taxon>
        <taxon>Bivalvia</taxon>
        <taxon>Autobranchia</taxon>
        <taxon>Pteriomorphia</taxon>
        <taxon>Ostreida</taxon>
        <taxon>Ostreoidea</taxon>
        <taxon>Ostreidae</taxon>
        <taxon>Magallana</taxon>
    </lineage>
</organism>
<dbReference type="InterPro" id="IPR001073">
    <property type="entry name" value="C1q_dom"/>
</dbReference>